<keyword evidence="1" id="KW-0472">Membrane</keyword>
<dbReference type="Proteomes" id="UP000612055">
    <property type="component" value="Unassembled WGS sequence"/>
</dbReference>
<reference evidence="3" key="1">
    <citation type="journal article" date="2020" name="bioRxiv">
        <title>Comparative genomics of Chlamydomonas.</title>
        <authorList>
            <person name="Craig R.J."/>
            <person name="Hasan A.R."/>
            <person name="Ness R.W."/>
            <person name="Keightley P.D."/>
        </authorList>
    </citation>
    <scope>NUCLEOTIDE SEQUENCE</scope>
    <source>
        <strain evidence="3">CCAP 11/70</strain>
    </source>
</reference>
<gene>
    <name evidence="3" type="ORF">HYH03_007123</name>
</gene>
<sequence>MASQRQVALAWLTMLAALAVTSFAAPLRNAQDCVTPTLLKLVDQRVFPSAHQIQSTSVVTLQDRTTVTVAQDFSVTYYDTFKVVKNLNVKVNETYLLYQCGTTPPSDLAAYDLPANTKVLSIPLMSVSAEDTSILYFMKQLGVADRVGYVTSYAVDPCMQALLAPGCGRNDSMATADVVDATFTYGKNDKDATSIAFTATADPGPLNRAEHIKYVAAFFNREAIANTIFRTISAKYDATRQMVSSYVTSTAAMKPLVAWITYFPAYDSPSYKSPASIYLYFKAYRKDYTEDAGARTFDPIALNATYGNGKTIRISSDRDIIFSDLDNTRATLRTILKDVDVLIDESYYGGRNPTTITIDDFRTMYGFTAESDMTDFKFLATQRVLRLDGVATNDGSQGWLEEAVARPDEVLRDLAGFFQPGAFVASNDPNSGPVAPRFARTLFVSASKPSTVLVTSAAQCPANQLTCGGAPAPVCPAYYIDCSGKPTVATESQPCAPTCKPSVNTPAPVNQPGAAGRVAFAPALLAALLAVALAAVAGFAC</sequence>
<dbReference type="OrthoDB" id="409848at2759"/>
<feature type="chain" id="PRO_5032711588" description="Flagellar associated protein" evidence="2">
    <location>
        <begin position="25"/>
        <end position="541"/>
    </location>
</feature>
<keyword evidence="1" id="KW-0812">Transmembrane</keyword>
<dbReference type="EMBL" id="JAEHOE010000028">
    <property type="protein sequence ID" value="KAG2494885.1"/>
    <property type="molecule type" value="Genomic_DNA"/>
</dbReference>
<comment type="caution">
    <text evidence="3">The sequence shown here is derived from an EMBL/GenBank/DDBJ whole genome shotgun (WGS) entry which is preliminary data.</text>
</comment>
<keyword evidence="1" id="KW-1133">Transmembrane helix</keyword>
<protein>
    <recommendedName>
        <fullName evidence="5">Flagellar associated protein</fullName>
    </recommendedName>
</protein>
<evidence type="ECO:0008006" key="5">
    <source>
        <dbReference type="Google" id="ProtNLM"/>
    </source>
</evidence>
<evidence type="ECO:0000313" key="3">
    <source>
        <dbReference type="EMBL" id="KAG2494885.1"/>
    </source>
</evidence>
<dbReference type="AlphaFoldDB" id="A0A835Y9J9"/>
<dbReference type="PANTHER" id="PTHR38360">
    <property type="entry name" value="OS03G0120000 PROTEIN"/>
    <property type="match status" value="1"/>
</dbReference>
<organism evidence="3 4">
    <name type="scientific">Edaphochlamys debaryana</name>
    <dbReference type="NCBI Taxonomy" id="47281"/>
    <lineage>
        <taxon>Eukaryota</taxon>
        <taxon>Viridiplantae</taxon>
        <taxon>Chlorophyta</taxon>
        <taxon>core chlorophytes</taxon>
        <taxon>Chlorophyceae</taxon>
        <taxon>CS clade</taxon>
        <taxon>Chlamydomonadales</taxon>
        <taxon>Chlamydomonadales incertae sedis</taxon>
        <taxon>Edaphochlamys</taxon>
    </lineage>
</organism>
<accession>A0A835Y9J9</accession>
<proteinExistence type="predicted"/>
<evidence type="ECO:0000256" key="2">
    <source>
        <dbReference type="SAM" id="SignalP"/>
    </source>
</evidence>
<evidence type="ECO:0000313" key="4">
    <source>
        <dbReference type="Proteomes" id="UP000612055"/>
    </source>
</evidence>
<keyword evidence="4" id="KW-1185">Reference proteome</keyword>
<feature type="signal peptide" evidence="2">
    <location>
        <begin position="1"/>
        <end position="24"/>
    </location>
</feature>
<evidence type="ECO:0000256" key="1">
    <source>
        <dbReference type="SAM" id="Phobius"/>
    </source>
</evidence>
<dbReference type="PANTHER" id="PTHR38360:SF1">
    <property type="entry name" value="F12P19.7"/>
    <property type="match status" value="1"/>
</dbReference>
<name>A0A835Y9J9_9CHLO</name>
<feature type="transmembrane region" description="Helical" evidence="1">
    <location>
        <begin position="519"/>
        <end position="540"/>
    </location>
</feature>
<keyword evidence="2" id="KW-0732">Signal</keyword>